<feature type="chain" id="PRO_5042196423" description="Secreted protein" evidence="2">
    <location>
        <begin position="19"/>
        <end position="103"/>
    </location>
</feature>
<feature type="compositionally biased region" description="Polar residues" evidence="1">
    <location>
        <begin position="80"/>
        <end position="92"/>
    </location>
</feature>
<name>A0AAE1NCL3_9EUCA</name>
<keyword evidence="4" id="KW-1185">Reference proteome</keyword>
<accession>A0AAE1NCL3</accession>
<feature type="region of interest" description="Disordered" evidence="1">
    <location>
        <begin position="19"/>
        <end position="103"/>
    </location>
</feature>
<evidence type="ECO:0008006" key="5">
    <source>
        <dbReference type="Google" id="ProtNLM"/>
    </source>
</evidence>
<organism evidence="3 4">
    <name type="scientific">Petrolisthes manimaculis</name>
    <dbReference type="NCBI Taxonomy" id="1843537"/>
    <lineage>
        <taxon>Eukaryota</taxon>
        <taxon>Metazoa</taxon>
        <taxon>Ecdysozoa</taxon>
        <taxon>Arthropoda</taxon>
        <taxon>Crustacea</taxon>
        <taxon>Multicrustacea</taxon>
        <taxon>Malacostraca</taxon>
        <taxon>Eumalacostraca</taxon>
        <taxon>Eucarida</taxon>
        <taxon>Decapoda</taxon>
        <taxon>Pleocyemata</taxon>
        <taxon>Anomura</taxon>
        <taxon>Galatheoidea</taxon>
        <taxon>Porcellanidae</taxon>
        <taxon>Petrolisthes</taxon>
    </lineage>
</organism>
<feature type="signal peptide" evidence="2">
    <location>
        <begin position="1"/>
        <end position="18"/>
    </location>
</feature>
<dbReference type="AlphaFoldDB" id="A0AAE1NCL3"/>
<evidence type="ECO:0000313" key="4">
    <source>
        <dbReference type="Proteomes" id="UP001292094"/>
    </source>
</evidence>
<comment type="caution">
    <text evidence="3">The sequence shown here is derived from an EMBL/GenBank/DDBJ whole genome shotgun (WGS) entry which is preliminary data.</text>
</comment>
<feature type="compositionally biased region" description="Basic and acidic residues" evidence="1">
    <location>
        <begin position="56"/>
        <end position="71"/>
    </location>
</feature>
<feature type="compositionally biased region" description="Basic and acidic residues" evidence="1">
    <location>
        <begin position="94"/>
        <end position="103"/>
    </location>
</feature>
<sequence length="103" mass="11308">MNLVMIVMVVMVAVVVSGRSLTDTDHNNNNDNDKMASSTSNPAATTTNTIDTVRTLLKEWKESKPRRDTKTNTKHHTTTSGPPQEAVSTPSRPHQCEGDSRLC</sequence>
<dbReference type="Proteomes" id="UP001292094">
    <property type="component" value="Unassembled WGS sequence"/>
</dbReference>
<keyword evidence="2" id="KW-0732">Signal</keyword>
<feature type="compositionally biased region" description="Basic and acidic residues" evidence="1">
    <location>
        <begin position="22"/>
        <end position="34"/>
    </location>
</feature>
<evidence type="ECO:0000313" key="3">
    <source>
        <dbReference type="EMBL" id="KAK4286917.1"/>
    </source>
</evidence>
<evidence type="ECO:0000256" key="2">
    <source>
        <dbReference type="SAM" id="SignalP"/>
    </source>
</evidence>
<feature type="compositionally biased region" description="Low complexity" evidence="1">
    <location>
        <begin position="36"/>
        <end position="49"/>
    </location>
</feature>
<proteinExistence type="predicted"/>
<reference evidence="3" key="1">
    <citation type="submission" date="2023-11" db="EMBL/GenBank/DDBJ databases">
        <title>Genome assemblies of two species of porcelain crab, Petrolisthes cinctipes and Petrolisthes manimaculis (Anomura: Porcellanidae).</title>
        <authorList>
            <person name="Angst P."/>
        </authorList>
    </citation>
    <scope>NUCLEOTIDE SEQUENCE</scope>
    <source>
        <strain evidence="3">PB745_02</strain>
        <tissue evidence="3">Gill</tissue>
    </source>
</reference>
<protein>
    <recommendedName>
        <fullName evidence="5">Secreted protein</fullName>
    </recommendedName>
</protein>
<evidence type="ECO:0000256" key="1">
    <source>
        <dbReference type="SAM" id="MobiDB-lite"/>
    </source>
</evidence>
<dbReference type="EMBL" id="JAWZYT010007227">
    <property type="protein sequence ID" value="KAK4286917.1"/>
    <property type="molecule type" value="Genomic_DNA"/>
</dbReference>
<gene>
    <name evidence="3" type="ORF">Pmani_039996</name>
</gene>